<evidence type="ECO:0000313" key="3">
    <source>
        <dbReference type="Proteomes" id="UP000070700"/>
    </source>
</evidence>
<keyword evidence="3" id="KW-1185">Reference proteome</keyword>
<dbReference type="EMBL" id="KQ947424">
    <property type="protein sequence ID" value="KUJ12516.1"/>
    <property type="molecule type" value="Genomic_DNA"/>
</dbReference>
<proteinExistence type="predicted"/>
<protein>
    <submittedName>
        <fullName evidence="2">Uncharacterized protein</fullName>
    </submittedName>
</protein>
<gene>
    <name evidence="2" type="ORF">LY89DRAFT_722114</name>
</gene>
<dbReference type="KEGG" id="psco:LY89DRAFT_722114"/>
<reference evidence="2 3" key="1">
    <citation type="submission" date="2015-10" db="EMBL/GenBank/DDBJ databases">
        <title>Full genome of DAOMC 229536 Phialocephala scopiformis, a fungal endophyte of spruce producing the potent anti-insectan compound rugulosin.</title>
        <authorList>
            <consortium name="DOE Joint Genome Institute"/>
            <person name="Walker A.K."/>
            <person name="Frasz S.L."/>
            <person name="Seifert K.A."/>
            <person name="Miller J.D."/>
            <person name="Mondo S.J."/>
            <person name="Labutti K."/>
            <person name="Lipzen A."/>
            <person name="Dockter R."/>
            <person name="Kennedy M."/>
            <person name="Grigoriev I.V."/>
            <person name="Spatafora J.W."/>
        </authorList>
    </citation>
    <scope>NUCLEOTIDE SEQUENCE [LARGE SCALE GENOMIC DNA]</scope>
    <source>
        <strain evidence="2 3">CBS 120377</strain>
    </source>
</reference>
<dbReference type="GeneID" id="28828433"/>
<dbReference type="AlphaFoldDB" id="A0A194WX10"/>
<dbReference type="RefSeq" id="XP_018066871.1">
    <property type="nucleotide sequence ID" value="XM_018218707.1"/>
</dbReference>
<sequence>MRSFRVPDTFLYTHRMLSEFFRGTPSFSLDMISNELRLHITHFLTQNIPLYPFPNAQHGNHPPTPRGTIIIPLCQHTALFHPGSPHWAAYQQLIPALRSTVTSLSTWFCADQPDVYASAKRYLVNLGNGSNIIPGMTGANDMNCFLTMRLSVNTRNAPARLMTSHESPWTAVTFVGDYVGGKIKSPLLDDIGLMGRVLGVPDDVLFVVDWIPIGQSAFTGTRYQLELFVPPVGEKGEGVEEPSAEEKGRPKREDKGDRYDDGEVGGSKAQSVVPPWVAHVLAHGAK</sequence>
<accession>A0A194WX10</accession>
<dbReference type="Proteomes" id="UP000070700">
    <property type="component" value="Unassembled WGS sequence"/>
</dbReference>
<evidence type="ECO:0000256" key="1">
    <source>
        <dbReference type="SAM" id="MobiDB-lite"/>
    </source>
</evidence>
<name>A0A194WX10_MOLSC</name>
<dbReference type="InParanoid" id="A0A194WX10"/>
<organism evidence="2 3">
    <name type="scientific">Mollisia scopiformis</name>
    <name type="common">Conifer needle endophyte fungus</name>
    <name type="synonym">Phialocephala scopiformis</name>
    <dbReference type="NCBI Taxonomy" id="149040"/>
    <lineage>
        <taxon>Eukaryota</taxon>
        <taxon>Fungi</taxon>
        <taxon>Dikarya</taxon>
        <taxon>Ascomycota</taxon>
        <taxon>Pezizomycotina</taxon>
        <taxon>Leotiomycetes</taxon>
        <taxon>Helotiales</taxon>
        <taxon>Mollisiaceae</taxon>
        <taxon>Mollisia</taxon>
    </lineage>
</organism>
<feature type="region of interest" description="Disordered" evidence="1">
    <location>
        <begin position="234"/>
        <end position="271"/>
    </location>
</feature>
<dbReference type="OrthoDB" id="10595090at2759"/>
<feature type="compositionally biased region" description="Basic and acidic residues" evidence="1">
    <location>
        <begin position="234"/>
        <end position="261"/>
    </location>
</feature>
<evidence type="ECO:0000313" key="2">
    <source>
        <dbReference type="EMBL" id="KUJ12516.1"/>
    </source>
</evidence>